<reference evidence="2 3" key="1">
    <citation type="submission" date="2021-04" db="EMBL/GenBank/DDBJ databases">
        <authorList>
            <person name="Pira H."/>
            <person name="Risdian C."/>
            <person name="Wink J."/>
        </authorList>
    </citation>
    <scope>NUCLEOTIDE SEQUENCE [LARGE SCALE GENOMIC DNA]</scope>
    <source>
        <strain evidence="2 3">WH53</strain>
    </source>
</reference>
<protein>
    <submittedName>
        <fullName evidence="2">Acyloxyacyl hydrolase</fullName>
    </submittedName>
</protein>
<name>A0ABS5ZFQ6_9GAMM</name>
<dbReference type="Pfam" id="PF09411">
    <property type="entry name" value="PagL"/>
    <property type="match status" value="1"/>
</dbReference>
<feature type="chain" id="PRO_5045246303" evidence="1">
    <location>
        <begin position="22"/>
        <end position="179"/>
    </location>
</feature>
<keyword evidence="3" id="KW-1185">Reference proteome</keyword>
<organism evidence="2 3">
    <name type="scientific">Zooshikella harenae</name>
    <dbReference type="NCBI Taxonomy" id="2827238"/>
    <lineage>
        <taxon>Bacteria</taxon>
        <taxon>Pseudomonadati</taxon>
        <taxon>Pseudomonadota</taxon>
        <taxon>Gammaproteobacteria</taxon>
        <taxon>Oceanospirillales</taxon>
        <taxon>Zooshikellaceae</taxon>
        <taxon>Zooshikella</taxon>
    </lineage>
</organism>
<proteinExistence type="predicted"/>
<dbReference type="RefSeq" id="WP_215821120.1">
    <property type="nucleotide sequence ID" value="NZ_JAGSOY010000053.1"/>
</dbReference>
<evidence type="ECO:0000313" key="3">
    <source>
        <dbReference type="Proteomes" id="UP000690515"/>
    </source>
</evidence>
<dbReference type="Proteomes" id="UP000690515">
    <property type="component" value="Unassembled WGS sequence"/>
</dbReference>
<dbReference type="GO" id="GO:0016787">
    <property type="term" value="F:hydrolase activity"/>
    <property type="evidence" value="ECO:0007669"/>
    <property type="project" value="UniProtKB-KW"/>
</dbReference>
<comment type="caution">
    <text evidence="2">The sequence shown here is derived from an EMBL/GenBank/DDBJ whole genome shotgun (WGS) entry which is preliminary data.</text>
</comment>
<keyword evidence="2" id="KW-0378">Hydrolase</keyword>
<feature type="signal peptide" evidence="1">
    <location>
        <begin position="1"/>
        <end position="21"/>
    </location>
</feature>
<dbReference type="InterPro" id="IPR018550">
    <property type="entry name" value="Lipid-A_deacylase-rel"/>
</dbReference>
<keyword evidence="1" id="KW-0732">Signal</keyword>
<dbReference type="Gene3D" id="2.40.160.20">
    <property type="match status" value="1"/>
</dbReference>
<sequence length="179" mass="19630">MKCESIAVLFVINILILPVHADEDIEVNPMFGDKSNQLAIHGGESFRSDGFEKLHFGAISYSQPDTFFRLPARNNIEVGAYKGDGALGKFDVNFFGFSKDVALLSGTNSYLSLGLGAYIKDKKTDRISSKFTFGEKLAVGYRFDNGINVELFARHFSNGGLTEKNSGQNFAGLTLGYSF</sequence>
<evidence type="ECO:0000313" key="2">
    <source>
        <dbReference type="EMBL" id="MBU2712897.1"/>
    </source>
</evidence>
<evidence type="ECO:0000256" key="1">
    <source>
        <dbReference type="SAM" id="SignalP"/>
    </source>
</evidence>
<accession>A0ABS5ZFQ6</accession>
<gene>
    <name evidence="2" type="ORF">KCG35_17655</name>
</gene>
<dbReference type="EMBL" id="JAGSOY010000053">
    <property type="protein sequence ID" value="MBU2712897.1"/>
    <property type="molecule type" value="Genomic_DNA"/>
</dbReference>